<dbReference type="OrthoDB" id="9806257at2"/>
<feature type="domain" description="FAD dependent oxidoreductase" evidence="1">
    <location>
        <begin position="7"/>
        <end position="365"/>
    </location>
</feature>
<dbReference type="Pfam" id="PF01266">
    <property type="entry name" value="DAO"/>
    <property type="match status" value="1"/>
</dbReference>
<keyword evidence="3" id="KW-1185">Reference proteome</keyword>
<dbReference type="EMBL" id="SLXQ01000012">
    <property type="protein sequence ID" value="TCP47300.1"/>
    <property type="molecule type" value="Genomic_DNA"/>
</dbReference>
<dbReference type="Gene3D" id="3.50.50.60">
    <property type="entry name" value="FAD/NAD(P)-binding domain"/>
    <property type="match status" value="1"/>
</dbReference>
<accession>A0A4R2QDZ6</accession>
<name>A0A4R2QDZ6_9PSEU</name>
<organism evidence="2 3">
    <name type="scientific">Tamaricihabitans halophyticus</name>
    <dbReference type="NCBI Taxonomy" id="1262583"/>
    <lineage>
        <taxon>Bacteria</taxon>
        <taxon>Bacillati</taxon>
        <taxon>Actinomycetota</taxon>
        <taxon>Actinomycetes</taxon>
        <taxon>Pseudonocardiales</taxon>
        <taxon>Pseudonocardiaceae</taxon>
        <taxon>Tamaricihabitans</taxon>
    </lineage>
</organism>
<dbReference type="RefSeq" id="WP_132879249.1">
    <property type="nucleotide sequence ID" value="NZ_SLXQ01000012.1"/>
</dbReference>
<dbReference type="Proteomes" id="UP000294911">
    <property type="component" value="Unassembled WGS sequence"/>
</dbReference>
<sequence length="404" mass="42707">MVDRAEIVVVGGGILGCAAALHLLHAGVRDVRVVERDGVGQATTAAGGGFLGHWAPYELESEASQYGRKFYANLHDDGHDIAYRANSMLYVAASAPAWESLSADESAGTSVLTPAEVEARTGGVVCAASVFGGLLDQSGAQVHAPKVVATLAERVRAAGGVIDTRRPVTAITVEGGRVRAVETARGRVDCEAVVLAAGAWNSELAASLGFFLPTVPQVTSRITTGPRGVPDTLPTLFLTGLASDEPDGGTILWARGHDGGLLWGGTYDVYPRDILVDTPVPERLDDLPIDGILEIMRIATRGAQVSPRLAEWTQLRIKHGAPCYTPDMRALVGEIPGITGAYVLSGDNEAGITYGPGYAKALTQRIVDGPSESAHLDAWRPDRFNDQFTTQGQLRDALAEYDWT</sequence>
<dbReference type="GO" id="GO:0005737">
    <property type="term" value="C:cytoplasm"/>
    <property type="evidence" value="ECO:0007669"/>
    <property type="project" value="TreeGrafter"/>
</dbReference>
<dbReference type="PANTHER" id="PTHR13847">
    <property type="entry name" value="SARCOSINE DEHYDROGENASE-RELATED"/>
    <property type="match status" value="1"/>
</dbReference>
<comment type="caution">
    <text evidence="2">The sequence shown here is derived from an EMBL/GenBank/DDBJ whole genome shotgun (WGS) entry which is preliminary data.</text>
</comment>
<dbReference type="SUPFAM" id="SSF51905">
    <property type="entry name" value="FAD/NAD(P)-binding domain"/>
    <property type="match status" value="1"/>
</dbReference>
<proteinExistence type="predicted"/>
<reference evidence="2 3" key="1">
    <citation type="submission" date="2019-03" db="EMBL/GenBank/DDBJ databases">
        <title>Genomic Encyclopedia of Type Strains, Phase IV (KMG-IV): sequencing the most valuable type-strain genomes for metagenomic binning, comparative biology and taxonomic classification.</title>
        <authorList>
            <person name="Goeker M."/>
        </authorList>
    </citation>
    <scope>NUCLEOTIDE SEQUENCE [LARGE SCALE GENOMIC DNA]</scope>
    <source>
        <strain evidence="2 3">DSM 45765</strain>
    </source>
</reference>
<dbReference type="AlphaFoldDB" id="A0A4R2QDZ6"/>
<dbReference type="InterPro" id="IPR006076">
    <property type="entry name" value="FAD-dep_OxRdtase"/>
</dbReference>
<dbReference type="PROSITE" id="PS51257">
    <property type="entry name" value="PROKAR_LIPOPROTEIN"/>
    <property type="match status" value="1"/>
</dbReference>
<dbReference type="Gene3D" id="3.30.9.10">
    <property type="entry name" value="D-Amino Acid Oxidase, subunit A, domain 2"/>
    <property type="match status" value="1"/>
</dbReference>
<evidence type="ECO:0000259" key="1">
    <source>
        <dbReference type="Pfam" id="PF01266"/>
    </source>
</evidence>
<gene>
    <name evidence="2" type="ORF">EV191_11296</name>
</gene>
<protein>
    <submittedName>
        <fullName evidence="2">Glycine/D-amino acid oxidase-like deaminating enzyme</fullName>
    </submittedName>
</protein>
<dbReference type="InterPro" id="IPR036188">
    <property type="entry name" value="FAD/NAD-bd_sf"/>
</dbReference>
<evidence type="ECO:0000313" key="2">
    <source>
        <dbReference type="EMBL" id="TCP47300.1"/>
    </source>
</evidence>
<evidence type="ECO:0000313" key="3">
    <source>
        <dbReference type="Proteomes" id="UP000294911"/>
    </source>
</evidence>